<dbReference type="Proteomes" id="UP000799767">
    <property type="component" value="Unassembled WGS sequence"/>
</dbReference>
<feature type="compositionally biased region" description="Low complexity" evidence="1">
    <location>
        <begin position="1"/>
        <end position="21"/>
    </location>
</feature>
<feature type="region of interest" description="Disordered" evidence="1">
    <location>
        <begin position="1"/>
        <end position="112"/>
    </location>
</feature>
<dbReference type="RefSeq" id="XP_033590708.1">
    <property type="nucleotide sequence ID" value="XM_033735332.1"/>
</dbReference>
<organism evidence="3 4">
    <name type="scientific">Neohortaea acidophila</name>
    <dbReference type="NCBI Taxonomy" id="245834"/>
    <lineage>
        <taxon>Eukaryota</taxon>
        <taxon>Fungi</taxon>
        <taxon>Dikarya</taxon>
        <taxon>Ascomycota</taxon>
        <taxon>Pezizomycotina</taxon>
        <taxon>Dothideomycetes</taxon>
        <taxon>Dothideomycetidae</taxon>
        <taxon>Mycosphaerellales</taxon>
        <taxon>Teratosphaeriaceae</taxon>
        <taxon>Neohortaea</taxon>
    </lineage>
</organism>
<dbReference type="EMBL" id="MU001634">
    <property type="protein sequence ID" value="KAF2484138.1"/>
    <property type="molecule type" value="Genomic_DNA"/>
</dbReference>
<dbReference type="OrthoDB" id="4085451at2759"/>
<dbReference type="InterPro" id="IPR054448">
    <property type="entry name" value="HTH_put_ascomycetes"/>
</dbReference>
<dbReference type="Pfam" id="PF22943">
    <property type="entry name" value="HTH_68"/>
    <property type="match status" value="1"/>
</dbReference>
<feature type="compositionally biased region" description="Pro residues" evidence="1">
    <location>
        <begin position="22"/>
        <end position="33"/>
    </location>
</feature>
<gene>
    <name evidence="3" type="ORF">BDY17DRAFT_309445</name>
</gene>
<keyword evidence="4" id="KW-1185">Reference proteome</keyword>
<sequence length="198" mass="20992">MGSSASKASRAAGTAARQYPNRAPPTSQPPPSTAPTNAPSHPPPPAQNRTPGPTVRPQPRATSTRSEEINLDASDPDFARSLRSMGAVQPNPTMSQTSTFPHPSQAPGPNARTNPAIAVLEARARLQEEAEREFTEAGRRGHAGREFLDVYTVRQMLLLRDGKRQAPGEIEKALGLRKGTVERLGPPGVVGIAQDVGS</sequence>
<reference evidence="3" key="1">
    <citation type="journal article" date="2020" name="Stud. Mycol.">
        <title>101 Dothideomycetes genomes: a test case for predicting lifestyles and emergence of pathogens.</title>
        <authorList>
            <person name="Haridas S."/>
            <person name="Albert R."/>
            <person name="Binder M."/>
            <person name="Bloem J."/>
            <person name="Labutti K."/>
            <person name="Salamov A."/>
            <person name="Andreopoulos B."/>
            <person name="Baker S."/>
            <person name="Barry K."/>
            <person name="Bills G."/>
            <person name="Bluhm B."/>
            <person name="Cannon C."/>
            <person name="Castanera R."/>
            <person name="Culley D."/>
            <person name="Daum C."/>
            <person name="Ezra D."/>
            <person name="Gonzalez J."/>
            <person name="Henrissat B."/>
            <person name="Kuo A."/>
            <person name="Liang C."/>
            <person name="Lipzen A."/>
            <person name="Lutzoni F."/>
            <person name="Magnuson J."/>
            <person name="Mondo S."/>
            <person name="Nolan M."/>
            <person name="Ohm R."/>
            <person name="Pangilinan J."/>
            <person name="Park H.-J."/>
            <person name="Ramirez L."/>
            <person name="Alfaro M."/>
            <person name="Sun H."/>
            <person name="Tritt A."/>
            <person name="Yoshinaga Y."/>
            <person name="Zwiers L.-H."/>
            <person name="Turgeon B."/>
            <person name="Goodwin S."/>
            <person name="Spatafora J."/>
            <person name="Crous P."/>
            <person name="Grigoriev I."/>
        </authorList>
    </citation>
    <scope>NUCLEOTIDE SEQUENCE</scope>
    <source>
        <strain evidence="3">CBS 113389</strain>
    </source>
</reference>
<feature type="compositionally biased region" description="Polar residues" evidence="1">
    <location>
        <begin position="90"/>
        <end position="102"/>
    </location>
</feature>
<protein>
    <recommendedName>
        <fullName evidence="2">Helix-turn-helix domain-containing protein</fullName>
    </recommendedName>
</protein>
<evidence type="ECO:0000313" key="3">
    <source>
        <dbReference type="EMBL" id="KAF2484138.1"/>
    </source>
</evidence>
<feature type="domain" description="Helix-turn-helix" evidence="2">
    <location>
        <begin position="147"/>
        <end position="191"/>
    </location>
</feature>
<proteinExistence type="predicted"/>
<evidence type="ECO:0000313" key="4">
    <source>
        <dbReference type="Proteomes" id="UP000799767"/>
    </source>
</evidence>
<evidence type="ECO:0000259" key="2">
    <source>
        <dbReference type="Pfam" id="PF22943"/>
    </source>
</evidence>
<accession>A0A6A6PVG5</accession>
<name>A0A6A6PVG5_9PEZI</name>
<dbReference type="GeneID" id="54476334"/>
<evidence type="ECO:0000256" key="1">
    <source>
        <dbReference type="SAM" id="MobiDB-lite"/>
    </source>
</evidence>
<dbReference type="AlphaFoldDB" id="A0A6A6PVG5"/>